<evidence type="ECO:0000313" key="3">
    <source>
        <dbReference type="EMBL" id="ASE38294.1"/>
    </source>
</evidence>
<dbReference type="AlphaFoldDB" id="A0A1Z3U5R4"/>
<dbReference type="Proteomes" id="UP000556201">
    <property type="component" value="Unassembled WGS sequence"/>
</dbReference>
<reference evidence="3" key="2">
    <citation type="submission" date="2017-12" db="EMBL/GenBank/DDBJ databases">
        <title>FDA dAtabase for Regulatory Grade micrObial Sequences (FDA-ARGOS): Supporting development and validation of Infectious Disease Dx tests.</title>
        <authorList>
            <person name="Campos J."/>
            <person name="Goldberg B."/>
            <person name="Tallon L."/>
            <person name="Sadzewicz L."/>
            <person name="Sengamalay N."/>
            <person name="Ott S."/>
            <person name="Godinez A."/>
            <person name="Nagaraj S."/>
            <person name="Vavikolanu K."/>
            <person name="Vyas G."/>
            <person name="Nadendla S."/>
            <person name="Aluvathingal J."/>
            <person name="Geyer C."/>
            <person name="Nandy P."/>
            <person name="Hobson J."/>
            <person name="Sichtig H."/>
        </authorList>
    </citation>
    <scope>NUCLEOTIDE SEQUENCE</scope>
    <source>
        <strain evidence="3">FDAARGOS_289</strain>
    </source>
</reference>
<reference evidence="6" key="1">
    <citation type="submission" date="2017-06" db="EMBL/GenBank/DDBJ databases">
        <title>FDA dAtabase for Regulatory Grade micrObial Sequences (FDA-ARGOS): Supporting development and validation of Infectious Disease Dx tests.</title>
        <authorList>
            <person name="Minogue T."/>
            <person name="Wolcott M."/>
            <person name="Wasieloski L."/>
            <person name="Aguilar W."/>
            <person name="Moore D."/>
            <person name="Tallon L."/>
            <person name="Sadzewicz L."/>
            <person name="Sengamalay N."/>
            <person name="Ott S."/>
            <person name="Godinez A."/>
            <person name="Nagaraj S."/>
            <person name="Nadendla S."/>
            <person name="Geyer C."/>
            <person name="Sichtig H."/>
        </authorList>
    </citation>
    <scope>NUCLEOTIDE SEQUENCE [LARGE SCALE GENOMIC DNA]</scope>
    <source>
        <strain evidence="6">FDAARGOS_289</strain>
    </source>
</reference>
<evidence type="ECO:0000256" key="1">
    <source>
        <dbReference type="SAM" id="Phobius"/>
    </source>
</evidence>
<keyword evidence="1" id="KW-0812">Transmembrane</keyword>
<name>A0A1Z3U5R4_BREVE</name>
<dbReference type="Pfam" id="PF19762">
    <property type="entry name" value="DUF6249"/>
    <property type="match status" value="1"/>
</dbReference>
<keyword evidence="8" id="KW-1185">Reference proteome</keyword>
<evidence type="ECO:0000313" key="6">
    <source>
        <dbReference type="Proteomes" id="UP000197050"/>
    </source>
</evidence>
<dbReference type="Proteomes" id="UP001272940">
    <property type="component" value="Unassembled WGS sequence"/>
</dbReference>
<dbReference type="RefSeq" id="WP_055808381.1">
    <property type="nucleotide sequence ID" value="NZ_CP022048.2"/>
</dbReference>
<evidence type="ECO:0000313" key="8">
    <source>
        <dbReference type="Proteomes" id="UP001272940"/>
    </source>
</evidence>
<evidence type="ECO:0000313" key="5">
    <source>
        <dbReference type="EMBL" id="MDX2333622.1"/>
    </source>
</evidence>
<gene>
    <name evidence="3" type="ORF">CEP68_01530</name>
    <name evidence="4" type="ORF">HNP47_000253</name>
    <name evidence="5" type="ORF">NJD11_01535</name>
</gene>
<evidence type="ECO:0000313" key="7">
    <source>
        <dbReference type="Proteomes" id="UP000556201"/>
    </source>
</evidence>
<dbReference type="EMBL" id="CP022048">
    <property type="protein sequence ID" value="ASE38294.1"/>
    <property type="molecule type" value="Genomic_DNA"/>
</dbReference>
<organism evidence="3 6">
    <name type="scientific">Brevundimonas vesicularis</name>
    <name type="common">Pseudomonas vesicularis</name>
    <dbReference type="NCBI Taxonomy" id="41276"/>
    <lineage>
        <taxon>Bacteria</taxon>
        <taxon>Pseudomonadati</taxon>
        <taxon>Pseudomonadota</taxon>
        <taxon>Alphaproteobacteria</taxon>
        <taxon>Caulobacterales</taxon>
        <taxon>Caulobacteraceae</taxon>
        <taxon>Brevundimonas</taxon>
    </lineage>
</organism>
<protein>
    <submittedName>
        <fullName evidence="5">DUF6249 domain-containing protein</fullName>
    </submittedName>
</protein>
<evidence type="ECO:0000259" key="2">
    <source>
        <dbReference type="Pfam" id="PF19762"/>
    </source>
</evidence>
<dbReference type="EMBL" id="JAMYEC010000001">
    <property type="protein sequence ID" value="MDX2333622.1"/>
    <property type="molecule type" value="Genomic_DNA"/>
</dbReference>
<dbReference type="GeneID" id="34013243"/>
<evidence type="ECO:0000313" key="4">
    <source>
        <dbReference type="EMBL" id="MBB5770284.1"/>
    </source>
</evidence>
<keyword evidence="1" id="KW-0472">Membrane</keyword>
<dbReference type="Proteomes" id="UP000197050">
    <property type="component" value="Chromosome"/>
</dbReference>
<sequence>MEDFIPIFAIFAVFGTITAIVFGPTFLKYREKRDMQETVRLAVDKGQELPPELLDVMTKDVQKGLPSRSKDIRKGVLSLASGIGIAGFGIVVQGTTHVWGGNGQGALLGIACIPAAIGVAFIILGFFNPNKD</sequence>
<accession>A0A1Z3U5R4</accession>
<reference evidence="4 7" key="3">
    <citation type="submission" date="2020-08" db="EMBL/GenBank/DDBJ databases">
        <title>Functional genomics of gut bacteria from endangered species of beetles.</title>
        <authorList>
            <person name="Carlos-Shanley C."/>
        </authorList>
    </citation>
    <scope>NUCLEOTIDE SEQUENCE [LARGE SCALE GENOMIC DNA]</scope>
    <source>
        <strain evidence="4 7">S00192</strain>
    </source>
</reference>
<feature type="transmembrane region" description="Helical" evidence="1">
    <location>
        <begin position="6"/>
        <end position="27"/>
    </location>
</feature>
<feature type="transmembrane region" description="Helical" evidence="1">
    <location>
        <begin position="76"/>
        <end position="94"/>
    </location>
</feature>
<keyword evidence="1" id="KW-1133">Transmembrane helix</keyword>
<dbReference type="KEGG" id="bvc:CEP68_01530"/>
<feature type="domain" description="DUF6249" evidence="2">
    <location>
        <begin position="7"/>
        <end position="127"/>
    </location>
</feature>
<reference evidence="5" key="4">
    <citation type="submission" date="2022-06" db="EMBL/GenBank/DDBJ databases">
        <authorList>
            <person name="Hesketh-Best P.J."/>
            <person name="Koch M.J."/>
        </authorList>
    </citation>
    <scope>NUCLEOTIDE SEQUENCE</scope>
    <source>
        <strain evidence="5">PC206-O</strain>
    </source>
</reference>
<reference evidence="5 8" key="5">
    <citation type="journal article" date="2023" name="FEMS Microbes">
        <title>Whole genomes of deep-sea sponge-associated bacteria exhibit high novel natural product potential.</title>
        <authorList>
            <person name="Hesketh-Best P.J."/>
            <person name="January G.G."/>
            <person name="Koch M.J."/>
            <person name="Warburton P.J."/>
            <person name="Howell K.L."/>
            <person name="Upton M."/>
        </authorList>
    </citation>
    <scope>NUCLEOTIDE SEQUENCE [LARGE SCALE GENOMIC DNA]</scope>
    <source>
        <strain evidence="5 8">PC206-O</strain>
    </source>
</reference>
<dbReference type="EMBL" id="JACHLJ010000001">
    <property type="protein sequence ID" value="MBB5770284.1"/>
    <property type="molecule type" value="Genomic_DNA"/>
</dbReference>
<proteinExistence type="predicted"/>
<feature type="transmembrane region" description="Helical" evidence="1">
    <location>
        <begin position="106"/>
        <end position="127"/>
    </location>
</feature>
<dbReference type="InterPro" id="IPR046216">
    <property type="entry name" value="DUF6249"/>
</dbReference>